<evidence type="ECO:0000256" key="1">
    <source>
        <dbReference type="SAM" id="Phobius"/>
    </source>
</evidence>
<evidence type="ECO:0000313" key="3">
    <source>
        <dbReference type="EMBL" id="RAL09370.1"/>
    </source>
</evidence>
<reference evidence="3 4" key="1">
    <citation type="submission" date="2018-02" db="EMBL/GenBank/DDBJ databases">
        <title>The genomes of Aspergillus section Nigri reveals drivers in fungal speciation.</title>
        <authorList>
            <consortium name="DOE Joint Genome Institute"/>
            <person name="Vesth T.C."/>
            <person name="Nybo J."/>
            <person name="Theobald S."/>
            <person name="Brandl J."/>
            <person name="Frisvad J.C."/>
            <person name="Nielsen K.F."/>
            <person name="Lyhne E.K."/>
            <person name="Kogle M.E."/>
            <person name="Kuo A."/>
            <person name="Riley R."/>
            <person name="Clum A."/>
            <person name="Nolan M."/>
            <person name="Lipzen A."/>
            <person name="Salamov A."/>
            <person name="Henrissat B."/>
            <person name="Wiebenga A."/>
            <person name="De vries R.P."/>
            <person name="Grigoriev I.V."/>
            <person name="Mortensen U.H."/>
            <person name="Andersen M.R."/>
            <person name="Baker S.E."/>
        </authorList>
    </citation>
    <scope>NUCLEOTIDE SEQUENCE [LARGE SCALE GENOMIC DNA]</scope>
    <source>
        <strain evidence="3 4">CBS 101889</strain>
    </source>
</reference>
<feature type="signal peptide" evidence="2">
    <location>
        <begin position="1"/>
        <end position="23"/>
    </location>
</feature>
<sequence length="61" mass="6410">MRSSSAFILSYLLALLGSAITAAVPPNLSRQVIVFILLLSVPFLASYGLASFIGAALVRLD</sequence>
<gene>
    <name evidence="3" type="ORF">BO97DRAFT_407730</name>
</gene>
<dbReference type="RefSeq" id="XP_025548524.1">
    <property type="nucleotide sequence ID" value="XM_025695693.1"/>
</dbReference>
<proteinExistence type="predicted"/>
<dbReference type="EMBL" id="KZ824304">
    <property type="protein sequence ID" value="RAL09370.1"/>
    <property type="molecule type" value="Genomic_DNA"/>
</dbReference>
<keyword evidence="1" id="KW-0472">Membrane</keyword>
<keyword evidence="1" id="KW-1133">Transmembrane helix</keyword>
<keyword evidence="2" id="KW-0732">Signal</keyword>
<dbReference type="VEuPathDB" id="FungiDB:BO97DRAFT_407730"/>
<dbReference type="GeneID" id="37199982"/>
<dbReference type="AlphaFoldDB" id="A0A395HNN8"/>
<organism evidence="3 4">
    <name type="scientific">Aspergillus homomorphus (strain CBS 101889)</name>
    <dbReference type="NCBI Taxonomy" id="1450537"/>
    <lineage>
        <taxon>Eukaryota</taxon>
        <taxon>Fungi</taxon>
        <taxon>Dikarya</taxon>
        <taxon>Ascomycota</taxon>
        <taxon>Pezizomycotina</taxon>
        <taxon>Eurotiomycetes</taxon>
        <taxon>Eurotiomycetidae</taxon>
        <taxon>Eurotiales</taxon>
        <taxon>Aspergillaceae</taxon>
        <taxon>Aspergillus</taxon>
        <taxon>Aspergillus subgen. Circumdati</taxon>
    </lineage>
</organism>
<dbReference type="Proteomes" id="UP000248961">
    <property type="component" value="Unassembled WGS sequence"/>
</dbReference>
<accession>A0A395HNN8</accession>
<protein>
    <submittedName>
        <fullName evidence="3">Uncharacterized protein</fullName>
    </submittedName>
</protein>
<evidence type="ECO:0000256" key="2">
    <source>
        <dbReference type="SAM" id="SignalP"/>
    </source>
</evidence>
<feature type="transmembrane region" description="Helical" evidence="1">
    <location>
        <begin position="32"/>
        <end position="58"/>
    </location>
</feature>
<keyword evidence="4" id="KW-1185">Reference proteome</keyword>
<evidence type="ECO:0000313" key="4">
    <source>
        <dbReference type="Proteomes" id="UP000248961"/>
    </source>
</evidence>
<feature type="chain" id="PRO_5017215902" evidence="2">
    <location>
        <begin position="24"/>
        <end position="61"/>
    </location>
</feature>
<name>A0A395HNN8_ASPHC</name>
<keyword evidence="1" id="KW-0812">Transmembrane</keyword>